<proteinExistence type="predicted"/>
<sequence>MTRELKVATLQPKRSSHGMSQGDRRPEEKASYEGAFVCHWERDLRLCAQNRCVSVITSKTQTHRFAFKLAPSKLPHIRKGPVEKRGVS</sequence>
<name>A0A0C9T6Q2_PLICR</name>
<keyword evidence="3" id="KW-1185">Reference proteome</keyword>
<evidence type="ECO:0000256" key="1">
    <source>
        <dbReference type="SAM" id="MobiDB-lite"/>
    </source>
</evidence>
<accession>A0A0C9T6Q2</accession>
<evidence type="ECO:0000313" key="2">
    <source>
        <dbReference type="EMBL" id="KII83748.1"/>
    </source>
</evidence>
<reference evidence="2 3" key="1">
    <citation type="submission" date="2014-06" db="EMBL/GenBank/DDBJ databases">
        <title>Evolutionary Origins and Diversification of the Mycorrhizal Mutualists.</title>
        <authorList>
            <consortium name="DOE Joint Genome Institute"/>
            <consortium name="Mycorrhizal Genomics Consortium"/>
            <person name="Kohler A."/>
            <person name="Kuo A."/>
            <person name="Nagy L.G."/>
            <person name="Floudas D."/>
            <person name="Copeland A."/>
            <person name="Barry K.W."/>
            <person name="Cichocki N."/>
            <person name="Veneault-Fourrey C."/>
            <person name="LaButti K."/>
            <person name="Lindquist E.A."/>
            <person name="Lipzen A."/>
            <person name="Lundell T."/>
            <person name="Morin E."/>
            <person name="Murat C."/>
            <person name="Riley R."/>
            <person name="Ohm R."/>
            <person name="Sun H."/>
            <person name="Tunlid A."/>
            <person name="Henrissat B."/>
            <person name="Grigoriev I.V."/>
            <person name="Hibbett D.S."/>
            <person name="Martin F."/>
        </authorList>
    </citation>
    <scope>NUCLEOTIDE SEQUENCE [LARGE SCALE GENOMIC DNA]</scope>
    <source>
        <strain evidence="2 3">FD-325 SS-3</strain>
    </source>
</reference>
<dbReference type="Proteomes" id="UP000053263">
    <property type="component" value="Unassembled WGS sequence"/>
</dbReference>
<organism evidence="2 3">
    <name type="scientific">Plicaturopsis crispa FD-325 SS-3</name>
    <dbReference type="NCBI Taxonomy" id="944288"/>
    <lineage>
        <taxon>Eukaryota</taxon>
        <taxon>Fungi</taxon>
        <taxon>Dikarya</taxon>
        <taxon>Basidiomycota</taxon>
        <taxon>Agaricomycotina</taxon>
        <taxon>Agaricomycetes</taxon>
        <taxon>Agaricomycetidae</taxon>
        <taxon>Amylocorticiales</taxon>
        <taxon>Amylocorticiaceae</taxon>
        <taxon>Plicatura</taxon>
        <taxon>Plicaturopsis crispa</taxon>
    </lineage>
</organism>
<gene>
    <name evidence="2" type="ORF">PLICRDRAFT_46929</name>
</gene>
<feature type="region of interest" description="Disordered" evidence="1">
    <location>
        <begin position="1"/>
        <end position="29"/>
    </location>
</feature>
<dbReference type="AlphaFoldDB" id="A0A0C9T6Q2"/>
<dbReference type="EMBL" id="KN832574">
    <property type="protein sequence ID" value="KII83748.1"/>
    <property type="molecule type" value="Genomic_DNA"/>
</dbReference>
<protein>
    <submittedName>
        <fullName evidence="2">Uncharacterized protein</fullName>
    </submittedName>
</protein>
<dbReference type="HOGENOM" id="CLU_2470027_0_0_1"/>
<evidence type="ECO:0000313" key="3">
    <source>
        <dbReference type="Proteomes" id="UP000053263"/>
    </source>
</evidence>